<sequence length="121" mass="13799">MARPRFMPRHLLVCATEPFRCAEEAWLWYAHCQMARLAGCRPRADMAAIPRPCDPDDIHREVMRLFRTGRLSQGHLRVLAELATRLVGDGGTTSWSEGQDILWREALDKLETSLRNKGIVA</sequence>
<dbReference type="RefSeq" id="WP_211547903.1">
    <property type="nucleotide sequence ID" value="NZ_JAGTUF010000006.1"/>
</dbReference>
<evidence type="ECO:0000313" key="1">
    <source>
        <dbReference type="EMBL" id="MBR9971792.1"/>
    </source>
</evidence>
<evidence type="ECO:0000313" key="2">
    <source>
        <dbReference type="Proteomes" id="UP000680714"/>
    </source>
</evidence>
<keyword evidence="2" id="KW-1185">Reference proteome</keyword>
<accession>A0ABS5IBI8</accession>
<organism evidence="1 2">
    <name type="scientific">Magnetospirillum sulfuroxidans</name>
    <dbReference type="NCBI Taxonomy" id="611300"/>
    <lineage>
        <taxon>Bacteria</taxon>
        <taxon>Pseudomonadati</taxon>
        <taxon>Pseudomonadota</taxon>
        <taxon>Alphaproteobacteria</taxon>
        <taxon>Rhodospirillales</taxon>
        <taxon>Rhodospirillaceae</taxon>
        <taxon>Magnetospirillum</taxon>
    </lineage>
</organism>
<name>A0ABS5IBI8_9PROT</name>
<comment type="caution">
    <text evidence="1">The sequence shown here is derived from an EMBL/GenBank/DDBJ whole genome shotgun (WGS) entry which is preliminary data.</text>
</comment>
<gene>
    <name evidence="1" type="ORF">KEC16_08690</name>
</gene>
<dbReference type="Proteomes" id="UP000680714">
    <property type="component" value="Unassembled WGS sequence"/>
</dbReference>
<dbReference type="EMBL" id="JAGTUF010000006">
    <property type="protein sequence ID" value="MBR9971792.1"/>
    <property type="molecule type" value="Genomic_DNA"/>
</dbReference>
<protein>
    <submittedName>
        <fullName evidence="1">Uncharacterized protein</fullName>
    </submittedName>
</protein>
<reference evidence="1 2" key="1">
    <citation type="submission" date="2021-04" db="EMBL/GenBank/DDBJ databases">
        <title>Magnetospirillum sulfuroxidans sp. nov., a facultative chemolithoautotrophic sulfur-oxidizing alphaproteobacterium isolated from freshwater sediment and proposals for Paramagetospirillum gen. nov., and Magnetospirillaceae fam. nov.</title>
        <authorList>
            <person name="Koziaeva V."/>
            <person name="Geelhoed J.S."/>
            <person name="Sorokin D.Y."/>
            <person name="Grouzdev D.S."/>
        </authorList>
    </citation>
    <scope>NUCLEOTIDE SEQUENCE [LARGE SCALE GENOMIC DNA]</scope>
    <source>
        <strain evidence="1 2">J10</strain>
    </source>
</reference>
<proteinExistence type="predicted"/>